<evidence type="ECO:0000259" key="2">
    <source>
        <dbReference type="Pfam" id="PF07995"/>
    </source>
</evidence>
<evidence type="ECO:0000313" key="3">
    <source>
        <dbReference type="EMBL" id="RDB05172.1"/>
    </source>
</evidence>
<dbReference type="AlphaFoldDB" id="A0A369I7Z0"/>
<organism evidence="3 4">
    <name type="scientific">Runella aurantiaca</name>
    <dbReference type="NCBI Taxonomy" id="2282308"/>
    <lineage>
        <taxon>Bacteria</taxon>
        <taxon>Pseudomonadati</taxon>
        <taxon>Bacteroidota</taxon>
        <taxon>Cytophagia</taxon>
        <taxon>Cytophagales</taxon>
        <taxon>Spirosomataceae</taxon>
        <taxon>Runella</taxon>
    </lineage>
</organism>
<dbReference type="EMBL" id="QPIW01000011">
    <property type="protein sequence ID" value="RDB05172.1"/>
    <property type="molecule type" value="Genomic_DNA"/>
</dbReference>
<dbReference type="Proteomes" id="UP000253141">
    <property type="component" value="Unassembled WGS sequence"/>
</dbReference>
<dbReference type="PANTHER" id="PTHR19328">
    <property type="entry name" value="HEDGEHOG-INTERACTING PROTEIN"/>
    <property type="match status" value="1"/>
</dbReference>
<feature type="chain" id="PRO_5016579253" evidence="1">
    <location>
        <begin position="23"/>
        <end position="460"/>
    </location>
</feature>
<keyword evidence="4" id="KW-1185">Reference proteome</keyword>
<dbReference type="Pfam" id="PF07995">
    <property type="entry name" value="GSDH"/>
    <property type="match status" value="1"/>
</dbReference>
<evidence type="ECO:0000256" key="1">
    <source>
        <dbReference type="SAM" id="SignalP"/>
    </source>
</evidence>
<gene>
    <name evidence="3" type="ORF">DVG78_14950</name>
</gene>
<comment type="caution">
    <text evidence="3">The sequence shown here is derived from an EMBL/GenBank/DDBJ whole genome shotgun (WGS) entry which is preliminary data.</text>
</comment>
<proteinExistence type="predicted"/>
<dbReference type="InterPro" id="IPR011042">
    <property type="entry name" value="6-blade_b-propeller_TolB-like"/>
</dbReference>
<name>A0A369I7Z0_9BACT</name>
<reference evidence="3 4" key="1">
    <citation type="submission" date="2018-07" db="EMBL/GenBank/DDBJ databases">
        <title>Genome analysis of Runella aurantiaca.</title>
        <authorList>
            <person name="Yang X."/>
        </authorList>
    </citation>
    <scope>NUCLEOTIDE SEQUENCE [LARGE SCALE GENOMIC DNA]</scope>
    <source>
        <strain evidence="3 4">YX9</strain>
    </source>
</reference>
<feature type="signal peptide" evidence="1">
    <location>
        <begin position="1"/>
        <end position="22"/>
    </location>
</feature>
<feature type="domain" description="Glucose/Sorbosone dehydrogenase" evidence="2">
    <location>
        <begin position="37"/>
        <end position="332"/>
    </location>
</feature>
<evidence type="ECO:0000313" key="4">
    <source>
        <dbReference type="Proteomes" id="UP000253141"/>
    </source>
</evidence>
<dbReference type="PANTHER" id="PTHR19328:SF75">
    <property type="entry name" value="ALDOSE SUGAR DEHYDROGENASE YLII"/>
    <property type="match status" value="1"/>
</dbReference>
<accession>A0A369I7Z0</accession>
<dbReference type="InterPro" id="IPR012938">
    <property type="entry name" value="Glc/Sorbosone_DH"/>
</dbReference>
<dbReference type="InterPro" id="IPR055015">
    <property type="entry name" value="GCX_COOH"/>
</dbReference>
<dbReference type="Gene3D" id="2.120.10.30">
    <property type="entry name" value="TolB, C-terminal domain"/>
    <property type="match status" value="1"/>
</dbReference>
<keyword evidence="1" id="KW-0732">Signal</keyword>
<sequence>MRAINRHIVCLAFLLTSVKLQAQPPVLSLEIYQTGLTRPTNIQSAGDSRLFVSEIGGKIKIIQNDSILSTPFLDISSKVEDTQWAGINSFAFHPNYAENGRFYVLYIRKPDNVVQLSQFRKSVGNAHLADTTETRLLTIPHVLNIGHRGGAISFGADGYLYISTGDDADGGRNTVGDPLNNAQNLSKLFGKVLRIDVNANNNTYAIPASNPYQMPNDGIRDEIWARGLRNPWRMSFDRSTGDLWIGDNGQDGWEEIDFLAKNSPSGANFGWRCYEGNHRYVQPVCEDSISMTFPIHEYAGFTNNSGAGRSVIGGFVYRGQQFPDMYGHYIYADYISGNFWALRRNPSGGYQNAAQSVTLSSPVTFGEDWQGELYTASFSNGNIYKIKAQNCPSSITLTSFDPITSNHIFNASNSINATNTIANAINVTYTAGNSIELKPGFTAAQGSVFSAKIGACPTAP</sequence>
<dbReference type="NCBIfam" id="NF045639">
    <property type="entry name" value="GCX_COOH"/>
    <property type="match status" value="1"/>
</dbReference>
<dbReference type="InterPro" id="IPR011041">
    <property type="entry name" value="Quinoprot_gluc/sorb_DH_b-prop"/>
</dbReference>
<dbReference type="SUPFAM" id="SSF50952">
    <property type="entry name" value="Soluble quinoprotein glucose dehydrogenase"/>
    <property type="match status" value="1"/>
</dbReference>
<protein>
    <submittedName>
        <fullName evidence="3">Sugar dehydrogenase</fullName>
    </submittedName>
</protein>